<evidence type="ECO:0000256" key="8">
    <source>
        <dbReference type="ARBA" id="ARBA00023235"/>
    </source>
</evidence>
<dbReference type="CDD" id="cd05247">
    <property type="entry name" value="UDP_G4E_1_SDR_e"/>
    <property type="match status" value="1"/>
</dbReference>
<name>A0A0G1J4J8_9BACT</name>
<comment type="similarity">
    <text evidence="4 10">Belongs to the NAD(P)-dependent epimerase/dehydratase family.</text>
</comment>
<comment type="cofactor">
    <cofactor evidence="2 10">
        <name>NAD(+)</name>
        <dbReference type="ChEBI" id="CHEBI:57540"/>
    </cofactor>
</comment>
<keyword evidence="9 10" id="KW-0119">Carbohydrate metabolism</keyword>
<comment type="catalytic activity">
    <reaction evidence="1 10">
        <text>UDP-alpha-D-glucose = UDP-alpha-D-galactose</text>
        <dbReference type="Rhea" id="RHEA:22168"/>
        <dbReference type="ChEBI" id="CHEBI:58885"/>
        <dbReference type="ChEBI" id="CHEBI:66914"/>
        <dbReference type="EC" id="5.1.3.2"/>
    </reaction>
</comment>
<dbReference type="GO" id="GO:0003978">
    <property type="term" value="F:UDP-glucose 4-epimerase activity"/>
    <property type="evidence" value="ECO:0007669"/>
    <property type="project" value="UniProtKB-UniRule"/>
</dbReference>
<evidence type="ECO:0000256" key="6">
    <source>
        <dbReference type="ARBA" id="ARBA00018569"/>
    </source>
</evidence>
<evidence type="ECO:0000313" key="13">
    <source>
        <dbReference type="Proteomes" id="UP000034617"/>
    </source>
</evidence>
<evidence type="ECO:0000256" key="4">
    <source>
        <dbReference type="ARBA" id="ARBA00007637"/>
    </source>
</evidence>
<dbReference type="UniPathway" id="UPA00214"/>
<sequence>MNILITGGAGYIGSITNWFLKSKGHTTVVFDNLENGHKEAVGDTQLIVGDLRNKEDIRKVFSDGRFDAVIHFAALALAGESMEKPYEYFYNNITGGLNLLEAMRETTCKTIIFSSTCAVYGFPKNLPVAEESPIAPASVYGASKRNFEEILHWYDTIYSIKHANLRYFNACGALPDGSLGEDHKPETHIIPVALSKAVSGESFPLFGKDYQTQDGTCIRDYIHVLDLADAHLKAVEYLQGKDTTVSINLGVGRGYSNMEVLHAVEEVTGKKLKTVDKPRRWGDPDAIYADNTQAKELLGWEPQFTDITSIIQTAWKWHEKHPLGYKS</sequence>
<evidence type="ECO:0000256" key="1">
    <source>
        <dbReference type="ARBA" id="ARBA00000083"/>
    </source>
</evidence>
<evidence type="ECO:0000259" key="11">
    <source>
        <dbReference type="Pfam" id="PF01370"/>
    </source>
</evidence>
<dbReference type="Gene3D" id="3.40.50.720">
    <property type="entry name" value="NAD(P)-binding Rossmann-like Domain"/>
    <property type="match status" value="1"/>
</dbReference>
<evidence type="ECO:0000256" key="5">
    <source>
        <dbReference type="ARBA" id="ARBA00013189"/>
    </source>
</evidence>
<dbReference type="AlphaFoldDB" id="A0A0G1J4J8"/>
<comment type="pathway">
    <text evidence="3 10">Carbohydrate metabolism; galactose metabolism.</text>
</comment>
<keyword evidence="7 10" id="KW-0520">NAD</keyword>
<dbReference type="InterPro" id="IPR036291">
    <property type="entry name" value="NAD(P)-bd_dom_sf"/>
</dbReference>
<dbReference type="NCBIfam" id="TIGR01179">
    <property type="entry name" value="galE"/>
    <property type="match status" value="1"/>
</dbReference>
<dbReference type="InterPro" id="IPR001509">
    <property type="entry name" value="Epimerase_deHydtase"/>
</dbReference>
<reference evidence="12 13" key="1">
    <citation type="journal article" date="2015" name="Nature">
        <title>rRNA introns, odd ribosomes, and small enigmatic genomes across a large radiation of phyla.</title>
        <authorList>
            <person name="Brown C.T."/>
            <person name="Hug L.A."/>
            <person name="Thomas B.C."/>
            <person name="Sharon I."/>
            <person name="Castelle C.J."/>
            <person name="Singh A."/>
            <person name="Wilkins M.J."/>
            <person name="Williams K.H."/>
            <person name="Banfield J.F."/>
        </authorList>
    </citation>
    <scope>NUCLEOTIDE SEQUENCE [LARGE SCALE GENOMIC DNA]</scope>
</reference>
<dbReference type="GO" id="GO:0033499">
    <property type="term" value="P:galactose catabolic process via UDP-galactose, Leloir pathway"/>
    <property type="evidence" value="ECO:0007669"/>
    <property type="project" value="TreeGrafter"/>
</dbReference>
<organism evidence="12 13">
    <name type="scientific">Candidatus Gottesmanbacteria bacterium GW2011_GWB1_44_11c</name>
    <dbReference type="NCBI Taxonomy" id="1618447"/>
    <lineage>
        <taxon>Bacteria</taxon>
        <taxon>Candidatus Gottesmaniibacteriota</taxon>
    </lineage>
</organism>
<dbReference type="SUPFAM" id="SSF51735">
    <property type="entry name" value="NAD(P)-binding Rossmann-fold domains"/>
    <property type="match status" value="1"/>
</dbReference>
<dbReference type="EC" id="5.1.3.2" evidence="5 10"/>
<dbReference type="PANTHER" id="PTHR43725">
    <property type="entry name" value="UDP-GLUCOSE 4-EPIMERASE"/>
    <property type="match status" value="1"/>
</dbReference>
<comment type="subunit">
    <text evidence="10">Homodimer.</text>
</comment>
<dbReference type="Gene3D" id="3.90.25.10">
    <property type="entry name" value="UDP-galactose 4-epimerase, domain 1"/>
    <property type="match status" value="1"/>
</dbReference>
<dbReference type="Pfam" id="PF01370">
    <property type="entry name" value="Epimerase"/>
    <property type="match status" value="1"/>
</dbReference>
<evidence type="ECO:0000256" key="9">
    <source>
        <dbReference type="ARBA" id="ARBA00023277"/>
    </source>
</evidence>
<comment type="caution">
    <text evidence="12">The sequence shown here is derived from an EMBL/GenBank/DDBJ whole genome shotgun (WGS) entry which is preliminary data.</text>
</comment>
<protein>
    <recommendedName>
        <fullName evidence="6 10">UDP-glucose 4-epimerase</fullName>
        <ecNumber evidence="5 10">5.1.3.2</ecNumber>
    </recommendedName>
</protein>
<proteinExistence type="inferred from homology"/>
<gene>
    <name evidence="12" type="ORF">UW22_C0003G0014</name>
</gene>
<dbReference type="EMBL" id="LCHM01000003">
    <property type="protein sequence ID" value="KKT38972.1"/>
    <property type="molecule type" value="Genomic_DNA"/>
</dbReference>
<evidence type="ECO:0000313" key="12">
    <source>
        <dbReference type="EMBL" id="KKT38972.1"/>
    </source>
</evidence>
<evidence type="ECO:0000256" key="7">
    <source>
        <dbReference type="ARBA" id="ARBA00023027"/>
    </source>
</evidence>
<dbReference type="InterPro" id="IPR005886">
    <property type="entry name" value="UDP_G4E"/>
</dbReference>
<evidence type="ECO:0000256" key="3">
    <source>
        <dbReference type="ARBA" id="ARBA00004947"/>
    </source>
</evidence>
<dbReference type="Proteomes" id="UP000034617">
    <property type="component" value="Unassembled WGS sequence"/>
</dbReference>
<accession>A0A0G1J4J8</accession>
<dbReference type="PATRIC" id="fig|1618447.3.peg.147"/>
<dbReference type="PANTHER" id="PTHR43725:SF53">
    <property type="entry name" value="UDP-ARABINOSE 4-EPIMERASE 1"/>
    <property type="match status" value="1"/>
</dbReference>
<feature type="domain" description="NAD-dependent epimerase/dehydratase" evidence="11">
    <location>
        <begin position="3"/>
        <end position="250"/>
    </location>
</feature>
<evidence type="ECO:0000256" key="10">
    <source>
        <dbReference type="RuleBase" id="RU366046"/>
    </source>
</evidence>
<evidence type="ECO:0000256" key="2">
    <source>
        <dbReference type="ARBA" id="ARBA00001911"/>
    </source>
</evidence>
<keyword evidence="8 10" id="KW-0413">Isomerase</keyword>